<organism evidence="3 4">
    <name type="scientific">Aquitalea magnusonii</name>
    <dbReference type="NCBI Taxonomy" id="332411"/>
    <lineage>
        <taxon>Bacteria</taxon>
        <taxon>Pseudomonadati</taxon>
        <taxon>Pseudomonadota</taxon>
        <taxon>Betaproteobacteria</taxon>
        <taxon>Neisseriales</taxon>
        <taxon>Chromobacteriaceae</taxon>
        <taxon>Aquitalea</taxon>
    </lineage>
</organism>
<protein>
    <submittedName>
        <fullName evidence="3">2-oxo-3-hexenedioate decarboxylase</fullName>
    </submittedName>
</protein>
<dbReference type="Pfam" id="PF01557">
    <property type="entry name" value="FAA_hydrolase"/>
    <property type="match status" value="1"/>
</dbReference>
<dbReference type="AlphaFoldDB" id="A0A318JN11"/>
<dbReference type="RefSeq" id="WP_110313091.1">
    <property type="nucleotide sequence ID" value="NZ_QJKC01000003.1"/>
</dbReference>
<dbReference type="InterPro" id="IPR011234">
    <property type="entry name" value="Fumarylacetoacetase-like_C"/>
</dbReference>
<proteinExistence type="predicted"/>
<dbReference type="GO" id="GO:0008684">
    <property type="term" value="F:2-oxopent-4-enoate hydratase activity"/>
    <property type="evidence" value="ECO:0007669"/>
    <property type="project" value="TreeGrafter"/>
</dbReference>
<reference evidence="3 4" key="1">
    <citation type="submission" date="2018-05" db="EMBL/GenBank/DDBJ databases">
        <title>Genomic Encyclopedia of Type Strains, Phase IV (KMG-IV): sequencing the most valuable type-strain genomes for metagenomic binning, comparative biology and taxonomic classification.</title>
        <authorList>
            <person name="Goeker M."/>
        </authorList>
    </citation>
    <scope>NUCLEOTIDE SEQUENCE [LARGE SCALE GENOMIC DNA]</scope>
    <source>
        <strain evidence="3 4">DSM 25134</strain>
    </source>
</reference>
<dbReference type="PANTHER" id="PTHR30143:SF0">
    <property type="entry name" value="2-KETO-4-PENTENOATE HYDRATASE"/>
    <property type="match status" value="1"/>
</dbReference>
<keyword evidence="4" id="KW-1185">Reference proteome</keyword>
<gene>
    <name evidence="3" type="ORF">DFR38_103297</name>
</gene>
<dbReference type="InterPro" id="IPR050772">
    <property type="entry name" value="Hydratase-Decarb/MhpD_sf"/>
</dbReference>
<dbReference type="SUPFAM" id="SSF56529">
    <property type="entry name" value="FAH"/>
    <property type="match status" value="1"/>
</dbReference>
<dbReference type="InterPro" id="IPR036663">
    <property type="entry name" value="Fumarylacetoacetase_C_sf"/>
</dbReference>
<dbReference type="Gene3D" id="3.90.850.10">
    <property type="entry name" value="Fumarylacetoacetase-like, C-terminal domain"/>
    <property type="match status" value="1"/>
</dbReference>
<name>A0A318JN11_9NEIS</name>
<dbReference type="OrthoDB" id="9792137at2"/>
<evidence type="ECO:0000259" key="2">
    <source>
        <dbReference type="Pfam" id="PF01557"/>
    </source>
</evidence>
<dbReference type="Proteomes" id="UP000248395">
    <property type="component" value="Unassembled WGS sequence"/>
</dbReference>
<accession>A0A318JN11</accession>
<feature type="domain" description="Fumarylacetoacetase-like C-terminal" evidence="2">
    <location>
        <begin position="100"/>
        <end position="251"/>
    </location>
</feature>
<evidence type="ECO:0000313" key="3">
    <source>
        <dbReference type="EMBL" id="PXX50116.1"/>
    </source>
</evidence>
<comment type="caution">
    <text evidence="3">The sequence shown here is derived from an EMBL/GenBank/DDBJ whole genome shotgun (WGS) entry which is preliminary data.</text>
</comment>
<evidence type="ECO:0000313" key="4">
    <source>
        <dbReference type="Proteomes" id="UP000248395"/>
    </source>
</evidence>
<sequence length="258" mass="27565">MSTLIQEMATQLDIATRCHEATPQLSTQQPFDLATAYRIQQAGISLRQQRGERVVGLKLGFTSRAKMIQMGVDALIWGELTDAMQIADGGRLDLSKLIHPRVEPEIAFITACDIDRPLSLAEAGLALAGVAPALEIIDSRYRDFRFSLQDVVADNCSSARYVLGPLCAPDSALDNLGVVLRFDGRPVQIGSSAAILGQPLRALVEISRLLHQEQRVLPAGSLILAGAATAAEALRPGLHVSVEVAGLGCCAFNTGEQP</sequence>
<dbReference type="PANTHER" id="PTHR30143">
    <property type="entry name" value="ACID HYDRATASE"/>
    <property type="match status" value="1"/>
</dbReference>
<evidence type="ECO:0000256" key="1">
    <source>
        <dbReference type="ARBA" id="ARBA00023239"/>
    </source>
</evidence>
<dbReference type="EMBL" id="QJKC01000003">
    <property type="protein sequence ID" value="PXX50116.1"/>
    <property type="molecule type" value="Genomic_DNA"/>
</dbReference>
<keyword evidence="1" id="KW-0456">Lyase</keyword>
<dbReference type="GO" id="GO:0005737">
    <property type="term" value="C:cytoplasm"/>
    <property type="evidence" value="ECO:0007669"/>
    <property type="project" value="TreeGrafter"/>
</dbReference>